<dbReference type="KEGG" id="mflg:ABS361_02930"/>
<evidence type="ECO:0000259" key="2">
    <source>
        <dbReference type="Pfam" id="PF05170"/>
    </source>
</evidence>
<evidence type="ECO:0000256" key="1">
    <source>
        <dbReference type="SAM" id="MobiDB-lite"/>
    </source>
</evidence>
<dbReference type="RefSeq" id="WP_407050350.1">
    <property type="nucleotide sequence ID" value="NZ_CP158568.1"/>
</dbReference>
<accession>A0AAU7XBV1</accession>
<feature type="compositionally biased region" description="Basic residues" evidence="1">
    <location>
        <begin position="619"/>
        <end position="639"/>
    </location>
</feature>
<dbReference type="GO" id="GO:0090313">
    <property type="term" value="P:regulation of protein targeting to membrane"/>
    <property type="evidence" value="ECO:0007669"/>
    <property type="project" value="TreeGrafter"/>
</dbReference>
<feature type="compositionally biased region" description="Basic residues" evidence="1">
    <location>
        <begin position="651"/>
        <end position="660"/>
    </location>
</feature>
<dbReference type="PANTHER" id="PTHR30441:SF4">
    <property type="entry name" value="PROTEIN ASMA"/>
    <property type="match status" value="1"/>
</dbReference>
<dbReference type="PANTHER" id="PTHR30441">
    <property type="entry name" value="DUF748 DOMAIN-CONTAINING PROTEIN"/>
    <property type="match status" value="1"/>
</dbReference>
<name>A0AAU7XBV1_9HYPH</name>
<feature type="domain" description="AsmA" evidence="2">
    <location>
        <begin position="7"/>
        <end position="119"/>
    </location>
</feature>
<dbReference type="InterPro" id="IPR052894">
    <property type="entry name" value="AsmA-related"/>
</dbReference>
<sequence>MNSVYIGAGLTIILALLAALVGPLFVDWTAYRAVFEREGTALIGRPVTVLGSADARLLPAPWIAFDDVVIGDLAHPLAKIGRFEMRLELTPLLKGELRVAEMHLDRPVVQVALGADGKVDLGPTAAAGGRSMAEVALEQAEITDGKLVLEDRRGGGTVAIGAINANASAAALVGPWKFEGGGAWAGGAWGERPVTFRLASGRQGADGAWPLKLQAGFADDPAQATFDATVSVADGRPNAAGTLVVTRALPPNVEPAPEDLPPLRVEAKIKADAAGIVADQLDITVGAEDRAYLLSGTGGITLGAQPALEARLAAKQIDLDRALAGKVGEAVDMAETLSRGGTALRRLPQPPVPARLSLTLPGLVLGGGVVQDVRLEARSRPGGWAIDAIEAKLPGRTRFNADGRLALDERLGFDGAMKIVSDQPAAFANWWSRARDLPRLEPIDAEAKLSITPEAIKVDQLTARIGTATTRGFVEWAPGRVPAEGGRLRAALTADRLDIDQISALRTLLAGSAAPAGIGERRNGIGSAELDFDAGTLVVAGVALKGFRRAAWSPRTCCRSTASRFATPPAPASRRMAGSSARRRRPTGASTSSSRPIGRRHSRASSMRWRAALPGRSGSSRRRRRSGRSRSTRRSKVARAPRSAMCAPRSTARRRGRRWRSMAGSRAASRRGGMRPSRCPAGSTDRTARACCASSASRRCRSRARPAGSVPRPTACRRTASTPRRLSTSPAPGSATSGR</sequence>
<dbReference type="InterPro" id="IPR007844">
    <property type="entry name" value="AsmA"/>
</dbReference>
<protein>
    <submittedName>
        <fullName evidence="3">AsmA family protein</fullName>
    </submittedName>
</protein>
<dbReference type="EMBL" id="CP158568">
    <property type="protein sequence ID" value="XBY45260.1"/>
    <property type="molecule type" value="Genomic_DNA"/>
</dbReference>
<reference evidence="3" key="1">
    <citation type="submission" date="2024-06" db="EMBL/GenBank/DDBJ databases">
        <title>Methylostella associata gen. nov., sp. nov., a novel Ancalomicrobiaceae-affiliated facultatively methylotrophic bacteria that feed on methanotrophs of the genus Methylococcus.</title>
        <authorList>
            <person name="Saltykova V."/>
            <person name="Danilova O.V."/>
            <person name="Oshkin I.Y."/>
            <person name="Belova S.E."/>
            <person name="Pimenov N.V."/>
            <person name="Dedysh S.N."/>
        </authorList>
    </citation>
    <scope>NUCLEOTIDE SEQUENCE</scope>
    <source>
        <strain evidence="3">S20</strain>
    </source>
</reference>
<proteinExistence type="predicted"/>
<feature type="compositionally biased region" description="Polar residues" evidence="1">
    <location>
        <begin position="719"/>
        <end position="739"/>
    </location>
</feature>
<dbReference type="AlphaFoldDB" id="A0AAU7XBV1"/>
<organism evidence="3">
    <name type="scientific">Methyloraptor flagellatus</name>
    <dbReference type="NCBI Taxonomy" id="3162530"/>
    <lineage>
        <taxon>Bacteria</taxon>
        <taxon>Pseudomonadati</taxon>
        <taxon>Pseudomonadota</taxon>
        <taxon>Alphaproteobacteria</taxon>
        <taxon>Hyphomicrobiales</taxon>
        <taxon>Ancalomicrobiaceae</taxon>
        <taxon>Methyloraptor</taxon>
    </lineage>
</organism>
<gene>
    <name evidence="3" type="ORF">ABS361_02930</name>
</gene>
<dbReference type="GO" id="GO:0005886">
    <property type="term" value="C:plasma membrane"/>
    <property type="evidence" value="ECO:0007669"/>
    <property type="project" value="TreeGrafter"/>
</dbReference>
<dbReference type="Pfam" id="PF05170">
    <property type="entry name" value="AsmA"/>
    <property type="match status" value="1"/>
</dbReference>
<feature type="region of interest" description="Disordered" evidence="1">
    <location>
        <begin position="561"/>
        <end position="739"/>
    </location>
</feature>
<evidence type="ECO:0000313" key="3">
    <source>
        <dbReference type="EMBL" id="XBY45260.1"/>
    </source>
</evidence>